<name>A0ABV5LNM9_9ACTN</name>
<evidence type="ECO:0000256" key="1">
    <source>
        <dbReference type="ARBA" id="ARBA00004651"/>
    </source>
</evidence>
<dbReference type="EMBL" id="JBHMDM010000001">
    <property type="protein sequence ID" value="MFB9375708.1"/>
    <property type="molecule type" value="Genomic_DNA"/>
</dbReference>
<keyword evidence="5 8" id="KW-1133">Transmembrane helix</keyword>
<organism evidence="10 11">
    <name type="scientific">Kineococcus gynurae</name>
    <dbReference type="NCBI Taxonomy" id="452979"/>
    <lineage>
        <taxon>Bacteria</taxon>
        <taxon>Bacillati</taxon>
        <taxon>Actinomycetota</taxon>
        <taxon>Actinomycetes</taxon>
        <taxon>Kineosporiales</taxon>
        <taxon>Kineosporiaceae</taxon>
        <taxon>Kineococcus</taxon>
    </lineage>
</organism>
<keyword evidence="4 8" id="KW-0812">Transmembrane</keyword>
<dbReference type="RefSeq" id="WP_380140052.1">
    <property type="nucleotide sequence ID" value="NZ_JBHLUI010000012.1"/>
</dbReference>
<comment type="subcellular location">
    <subcellularLocation>
        <location evidence="1">Cell membrane</location>
        <topology evidence="1">Multi-pass membrane protein</topology>
    </subcellularLocation>
</comment>
<evidence type="ECO:0000256" key="8">
    <source>
        <dbReference type="SAM" id="Phobius"/>
    </source>
</evidence>
<evidence type="ECO:0000256" key="6">
    <source>
        <dbReference type="ARBA" id="ARBA00023136"/>
    </source>
</evidence>
<feature type="transmembrane region" description="Helical" evidence="8">
    <location>
        <begin position="174"/>
        <end position="192"/>
    </location>
</feature>
<comment type="similarity">
    <text evidence="2">Belongs to the acyltransferase 3 family.</text>
</comment>
<dbReference type="PANTHER" id="PTHR40074">
    <property type="entry name" value="O-ACETYLTRANSFERASE WECH"/>
    <property type="match status" value="1"/>
</dbReference>
<feature type="transmembrane region" description="Helical" evidence="8">
    <location>
        <begin position="294"/>
        <end position="312"/>
    </location>
</feature>
<accession>A0ABV5LNM9</accession>
<evidence type="ECO:0000313" key="11">
    <source>
        <dbReference type="Proteomes" id="UP001589748"/>
    </source>
</evidence>
<feature type="transmembrane region" description="Helical" evidence="8">
    <location>
        <begin position="51"/>
        <end position="71"/>
    </location>
</feature>
<evidence type="ECO:0000313" key="10">
    <source>
        <dbReference type="EMBL" id="MFB9375708.1"/>
    </source>
</evidence>
<keyword evidence="11" id="KW-1185">Reference proteome</keyword>
<sequence length="357" mass="39169">MTRAGRDSWTEPVKGAAIVMVVLFHVIQYLGDAGVDVMLGRVKALGELFPLPAFFLVAGLAAAGHPGLPVVEVWRRRALPIAYVYLLWSALRTVVYLLVPALPYGDSDLPPLDWRTIALLPVWPSSSYWFLYALVVFIMVRRLVCRVPPAVQLAGAAVLSALFAGGWVRVDNLGWNRIAVLFVFFLVGALCGQRIKAFVRGSRPWFLLPLGAALLVLFAGLLLGLRAVPFVPLLAQLLAVTVGILAIAWLPAGRLRDGLATVGTQAFRVYLVHLFAVVLVALALRTFYPDVPRVVDVALQFVVTGVVLWLSLRFSTFSGRWRWLYVPPKALTTPRARRPRPAVTGASERPTPAARRP</sequence>
<dbReference type="GO" id="GO:0016746">
    <property type="term" value="F:acyltransferase activity"/>
    <property type="evidence" value="ECO:0007669"/>
    <property type="project" value="UniProtKB-KW"/>
</dbReference>
<evidence type="ECO:0000256" key="4">
    <source>
        <dbReference type="ARBA" id="ARBA00022692"/>
    </source>
</evidence>
<evidence type="ECO:0000256" key="3">
    <source>
        <dbReference type="ARBA" id="ARBA00022475"/>
    </source>
</evidence>
<feature type="domain" description="Acyltransferase 3" evidence="9">
    <location>
        <begin position="13"/>
        <end position="311"/>
    </location>
</feature>
<keyword evidence="10" id="KW-0012">Acyltransferase</keyword>
<evidence type="ECO:0000259" key="9">
    <source>
        <dbReference type="Pfam" id="PF01757"/>
    </source>
</evidence>
<feature type="transmembrane region" description="Helical" evidence="8">
    <location>
        <begin position="83"/>
        <end position="102"/>
    </location>
</feature>
<evidence type="ECO:0000256" key="5">
    <source>
        <dbReference type="ARBA" id="ARBA00022989"/>
    </source>
</evidence>
<gene>
    <name evidence="10" type="ORF">ACFFVI_01885</name>
</gene>
<feature type="transmembrane region" description="Helical" evidence="8">
    <location>
        <begin position="122"/>
        <end position="140"/>
    </location>
</feature>
<feature type="transmembrane region" description="Helical" evidence="8">
    <location>
        <begin position="270"/>
        <end position="288"/>
    </location>
</feature>
<evidence type="ECO:0000256" key="2">
    <source>
        <dbReference type="ARBA" id="ARBA00007400"/>
    </source>
</evidence>
<feature type="transmembrane region" description="Helical" evidence="8">
    <location>
        <begin position="204"/>
        <end position="224"/>
    </location>
</feature>
<evidence type="ECO:0000256" key="7">
    <source>
        <dbReference type="SAM" id="MobiDB-lite"/>
    </source>
</evidence>
<comment type="caution">
    <text evidence="10">The sequence shown here is derived from an EMBL/GenBank/DDBJ whole genome shotgun (WGS) entry which is preliminary data.</text>
</comment>
<feature type="transmembrane region" description="Helical" evidence="8">
    <location>
        <begin position="12"/>
        <end position="31"/>
    </location>
</feature>
<dbReference type="Pfam" id="PF01757">
    <property type="entry name" value="Acyl_transf_3"/>
    <property type="match status" value="1"/>
</dbReference>
<dbReference type="InterPro" id="IPR002656">
    <property type="entry name" value="Acyl_transf_3_dom"/>
</dbReference>
<feature type="transmembrane region" description="Helical" evidence="8">
    <location>
        <begin position="230"/>
        <end position="250"/>
    </location>
</feature>
<dbReference type="Proteomes" id="UP001589748">
    <property type="component" value="Unassembled WGS sequence"/>
</dbReference>
<dbReference type="PANTHER" id="PTHR40074:SF2">
    <property type="entry name" value="O-ACETYLTRANSFERASE WECH"/>
    <property type="match status" value="1"/>
</dbReference>
<keyword evidence="3" id="KW-1003">Cell membrane</keyword>
<keyword evidence="10" id="KW-0808">Transferase</keyword>
<reference evidence="10 11" key="1">
    <citation type="submission" date="2024-09" db="EMBL/GenBank/DDBJ databases">
        <authorList>
            <person name="Sun Q."/>
            <person name="Mori K."/>
        </authorList>
    </citation>
    <scope>NUCLEOTIDE SEQUENCE [LARGE SCALE GENOMIC DNA]</scope>
    <source>
        <strain evidence="10 11">TISTR 1856</strain>
    </source>
</reference>
<feature type="region of interest" description="Disordered" evidence="7">
    <location>
        <begin position="334"/>
        <end position="357"/>
    </location>
</feature>
<feature type="transmembrane region" description="Helical" evidence="8">
    <location>
        <begin position="147"/>
        <end position="168"/>
    </location>
</feature>
<keyword evidence="6 8" id="KW-0472">Membrane</keyword>
<protein>
    <submittedName>
        <fullName evidence="10">Acyltransferase family protein</fullName>
    </submittedName>
</protein>
<proteinExistence type="inferred from homology"/>